<gene>
    <name evidence="1" type="ordered locus">Halhy_0206</name>
</gene>
<evidence type="ECO:0000313" key="1">
    <source>
        <dbReference type="EMBL" id="AEE48119.1"/>
    </source>
</evidence>
<reference key="2">
    <citation type="submission" date="2011-04" db="EMBL/GenBank/DDBJ databases">
        <title>Complete sequence of chromosome of Haliscomenobacter hydrossis DSM 1100.</title>
        <authorList>
            <consortium name="US DOE Joint Genome Institute (JGI-PGF)"/>
            <person name="Lucas S."/>
            <person name="Han J."/>
            <person name="Lapidus A."/>
            <person name="Bruce D."/>
            <person name="Goodwin L."/>
            <person name="Pitluck S."/>
            <person name="Peters L."/>
            <person name="Kyrpides N."/>
            <person name="Mavromatis K."/>
            <person name="Ivanova N."/>
            <person name="Ovchinnikova G."/>
            <person name="Pagani I."/>
            <person name="Daligault H."/>
            <person name="Detter J.C."/>
            <person name="Han C."/>
            <person name="Land M."/>
            <person name="Hauser L."/>
            <person name="Markowitz V."/>
            <person name="Cheng J.-F."/>
            <person name="Hugenholtz P."/>
            <person name="Woyke T."/>
            <person name="Wu D."/>
            <person name="Verbarg S."/>
            <person name="Frueling A."/>
            <person name="Brambilla E."/>
            <person name="Klenk H.-P."/>
            <person name="Eisen J.A."/>
        </authorList>
    </citation>
    <scope>NUCLEOTIDE SEQUENCE</scope>
    <source>
        <strain>DSM 1100</strain>
    </source>
</reference>
<proteinExistence type="predicted"/>
<keyword evidence="2" id="KW-1185">Reference proteome</keyword>
<evidence type="ECO:0000313" key="2">
    <source>
        <dbReference type="Proteomes" id="UP000008461"/>
    </source>
</evidence>
<dbReference type="HOGENOM" id="CLU_3396824_0_0_10"/>
<reference evidence="1 2" key="1">
    <citation type="journal article" date="2011" name="Stand. Genomic Sci.">
        <title>Complete genome sequence of Haliscomenobacter hydrossis type strain (O).</title>
        <authorList>
            <consortium name="US DOE Joint Genome Institute (JGI-PGF)"/>
            <person name="Daligault H."/>
            <person name="Lapidus A."/>
            <person name="Zeytun A."/>
            <person name="Nolan M."/>
            <person name="Lucas S."/>
            <person name="Del Rio T.G."/>
            <person name="Tice H."/>
            <person name="Cheng J.F."/>
            <person name="Tapia R."/>
            <person name="Han C."/>
            <person name="Goodwin L."/>
            <person name="Pitluck S."/>
            <person name="Liolios K."/>
            <person name="Pagani I."/>
            <person name="Ivanova N."/>
            <person name="Huntemann M."/>
            <person name="Mavromatis K."/>
            <person name="Mikhailova N."/>
            <person name="Pati A."/>
            <person name="Chen A."/>
            <person name="Palaniappan K."/>
            <person name="Land M."/>
            <person name="Hauser L."/>
            <person name="Brambilla E.M."/>
            <person name="Rohde M."/>
            <person name="Verbarg S."/>
            <person name="Goker M."/>
            <person name="Bristow J."/>
            <person name="Eisen J.A."/>
            <person name="Markowitz V."/>
            <person name="Hugenholtz P."/>
            <person name="Kyrpides N.C."/>
            <person name="Klenk H.P."/>
            <person name="Woyke T."/>
        </authorList>
    </citation>
    <scope>NUCLEOTIDE SEQUENCE [LARGE SCALE GENOMIC DNA]</scope>
    <source>
        <strain evidence="2">ATCC 27775 / DSM 1100 / LMG 10767 / O</strain>
    </source>
</reference>
<dbReference type="EMBL" id="CP002691">
    <property type="protein sequence ID" value="AEE48119.1"/>
    <property type="molecule type" value="Genomic_DNA"/>
</dbReference>
<sequence length="31" mass="3743">METIKRYQQAIFIVLGFLQEYMREDSEYAVA</sequence>
<dbReference type="Proteomes" id="UP000008461">
    <property type="component" value="Chromosome"/>
</dbReference>
<organism evidence="1 2">
    <name type="scientific">Haliscomenobacter hydrossis (strain ATCC 27775 / DSM 1100 / LMG 10767 / O)</name>
    <dbReference type="NCBI Taxonomy" id="760192"/>
    <lineage>
        <taxon>Bacteria</taxon>
        <taxon>Pseudomonadati</taxon>
        <taxon>Bacteroidota</taxon>
        <taxon>Saprospiria</taxon>
        <taxon>Saprospirales</taxon>
        <taxon>Haliscomenobacteraceae</taxon>
        <taxon>Haliscomenobacter</taxon>
    </lineage>
</organism>
<dbReference type="KEGG" id="hhy:Halhy_0206"/>
<protein>
    <submittedName>
        <fullName evidence="1">Uncharacterized protein</fullName>
    </submittedName>
</protein>
<dbReference type="AlphaFoldDB" id="F4KUU3"/>
<accession>F4KUU3</accession>
<name>F4KUU3_HALH1</name>